<evidence type="ECO:0000313" key="1">
    <source>
        <dbReference type="EMBL" id="PRP96142.1"/>
    </source>
</evidence>
<dbReference type="EMBL" id="PVNL01000135">
    <property type="protein sequence ID" value="PRP96142.1"/>
    <property type="molecule type" value="Genomic_DNA"/>
</dbReference>
<organism evidence="1 2">
    <name type="scientific">Enhygromyxa salina</name>
    <dbReference type="NCBI Taxonomy" id="215803"/>
    <lineage>
        <taxon>Bacteria</taxon>
        <taxon>Pseudomonadati</taxon>
        <taxon>Myxococcota</taxon>
        <taxon>Polyangia</taxon>
        <taxon>Nannocystales</taxon>
        <taxon>Nannocystaceae</taxon>
        <taxon>Enhygromyxa</taxon>
    </lineage>
</organism>
<accession>A0A2S9XTF7</accession>
<gene>
    <name evidence="1" type="ORF">ENSA7_69560</name>
</gene>
<dbReference type="RefSeq" id="WP_106093759.1">
    <property type="nucleotide sequence ID" value="NZ_PVNL01000135.1"/>
</dbReference>
<sequence>MRTVGVAKAELGRRLDRAPSWVSRRLALVEALPEAAQESVRVGKVSVQVATKILVPLARANVDDCEVQTRPTSAVERGMVAGLV</sequence>
<proteinExistence type="predicted"/>
<reference evidence="1 2" key="1">
    <citation type="submission" date="2018-03" db="EMBL/GenBank/DDBJ databases">
        <title>Draft Genome Sequences of the Obligatory Marine Myxobacteria Enhygromyxa salina SWB007.</title>
        <authorList>
            <person name="Poehlein A."/>
            <person name="Moghaddam J.A."/>
            <person name="Harms H."/>
            <person name="Alanjari M."/>
            <person name="Koenig G.M."/>
            <person name="Daniel R."/>
            <person name="Schaeberle T.F."/>
        </authorList>
    </citation>
    <scope>NUCLEOTIDE SEQUENCE [LARGE SCALE GENOMIC DNA]</scope>
    <source>
        <strain evidence="1 2">SWB007</strain>
    </source>
</reference>
<dbReference type="Gene3D" id="1.10.10.2830">
    <property type="match status" value="1"/>
</dbReference>
<dbReference type="SUPFAM" id="SSF109709">
    <property type="entry name" value="KorB DNA-binding domain-like"/>
    <property type="match status" value="1"/>
</dbReference>
<comment type="caution">
    <text evidence="1">The sequence shown here is derived from an EMBL/GenBank/DDBJ whole genome shotgun (WGS) entry which is preliminary data.</text>
</comment>
<dbReference type="Proteomes" id="UP000238823">
    <property type="component" value="Unassembled WGS sequence"/>
</dbReference>
<evidence type="ECO:0000313" key="2">
    <source>
        <dbReference type="Proteomes" id="UP000238823"/>
    </source>
</evidence>
<protein>
    <submittedName>
        <fullName evidence="1">Uncharacterized protein</fullName>
    </submittedName>
</protein>
<name>A0A2S9XTF7_9BACT</name>
<dbReference type="AlphaFoldDB" id="A0A2S9XTF7"/>